<dbReference type="InterPro" id="IPR000920">
    <property type="entry name" value="Myelin_P0-rel"/>
</dbReference>
<keyword evidence="3" id="KW-0732">Signal</keyword>
<dbReference type="Pfam" id="PF07686">
    <property type="entry name" value="V-set"/>
    <property type="match status" value="1"/>
</dbReference>
<evidence type="ECO:0000313" key="13">
    <source>
        <dbReference type="Proteomes" id="UP000694521"/>
    </source>
</evidence>
<dbReference type="InterPro" id="IPR036179">
    <property type="entry name" value="Ig-like_dom_sf"/>
</dbReference>
<evidence type="ECO:0000256" key="7">
    <source>
        <dbReference type="ARBA" id="ARBA00023180"/>
    </source>
</evidence>
<dbReference type="GO" id="GO:0005886">
    <property type="term" value="C:plasma membrane"/>
    <property type="evidence" value="ECO:0007669"/>
    <property type="project" value="TreeGrafter"/>
</dbReference>
<dbReference type="SMART" id="SM00406">
    <property type="entry name" value="IGv"/>
    <property type="match status" value="1"/>
</dbReference>
<evidence type="ECO:0000256" key="6">
    <source>
        <dbReference type="ARBA" id="ARBA00023157"/>
    </source>
</evidence>
<organism evidence="12 13">
    <name type="scientific">Anser cygnoides</name>
    <name type="common">Swan goose</name>
    <dbReference type="NCBI Taxonomy" id="8845"/>
    <lineage>
        <taxon>Eukaryota</taxon>
        <taxon>Metazoa</taxon>
        <taxon>Chordata</taxon>
        <taxon>Craniata</taxon>
        <taxon>Vertebrata</taxon>
        <taxon>Euteleostomi</taxon>
        <taxon>Archelosauria</taxon>
        <taxon>Archosauria</taxon>
        <taxon>Dinosauria</taxon>
        <taxon>Saurischia</taxon>
        <taxon>Theropoda</taxon>
        <taxon>Coelurosauria</taxon>
        <taxon>Aves</taxon>
        <taxon>Neognathae</taxon>
        <taxon>Galloanserae</taxon>
        <taxon>Anseriformes</taxon>
        <taxon>Anatidae</taxon>
        <taxon>Anserinae</taxon>
        <taxon>Anser</taxon>
    </lineage>
</organism>
<evidence type="ECO:0000256" key="3">
    <source>
        <dbReference type="ARBA" id="ARBA00022729"/>
    </source>
</evidence>
<keyword evidence="7" id="KW-0325">Glycoprotein</keyword>
<dbReference type="PROSITE" id="PS50835">
    <property type="entry name" value="IG_LIKE"/>
    <property type="match status" value="1"/>
</dbReference>
<dbReference type="InterPro" id="IPR003599">
    <property type="entry name" value="Ig_sub"/>
</dbReference>
<feature type="region of interest" description="Disordered" evidence="9">
    <location>
        <begin position="468"/>
        <end position="495"/>
    </location>
</feature>
<evidence type="ECO:0000256" key="1">
    <source>
        <dbReference type="ARBA" id="ARBA00004479"/>
    </source>
</evidence>
<name>A0A8B9IMK4_ANSCY</name>
<evidence type="ECO:0000256" key="10">
    <source>
        <dbReference type="SAM" id="Phobius"/>
    </source>
</evidence>
<feature type="compositionally biased region" description="Basic and acidic residues" evidence="9">
    <location>
        <begin position="472"/>
        <end position="495"/>
    </location>
</feature>
<dbReference type="InterPro" id="IPR013106">
    <property type="entry name" value="Ig_V-set"/>
</dbReference>
<evidence type="ECO:0000256" key="9">
    <source>
        <dbReference type="SAM" id="MobiDB-lite"/>
    </source>
</evidence>
<reference evidence="12" key="1">
    <citation type="submission" date="2025-08" db="UniProtKB">
        <authorList>
            <consortium name="Ensembl"/>
        </authorList>
    </citation>
    <scope>IDENTIFICATION</scope>
</reference>
<feature type="region of interest" description="Disordered" evidence="9">
    <location>
        <begin position="245"/>
        <end position="272"/>
    </location>
</feature>
<dbReference type="SUPFAM" id="SSF48726">
    <property type="entry name" value="Immunoglobulin"/>
    <property type="match status" value="1"/>
</dbReference>
<dbReference type="Gene3D" id="2.60.40.10">
    <property type="entry name" value="Immunoglobulins"/>
    <property type="match status" value="1"/>
</dbReference>
<keyword evidence="4 10" id="KW-1133">Transmembrane helix</keyword>
<dbReference type="PANTHER" id="PTHR13869">
    <property type="entry name" value="MYELIN P0 RELATED"/>
    <property type="match status" value="1"/>
</dbReference>
<evidence type="ECO:0000256" key="4">
    <source>
        <dbReference type="ARBA" id="ARBA00022989"/>
    </source>
</evidence>
<reference evidence="12" key="2">
    <citation type="submission" date="2025-09" db="UniProtKB">
        <authorList>
            <consortium name="Ensembl"/>
        </authorList>
    </citation>
    <scope>IDENTIFICATION</scope>
</reference>
<keyword evidence="13" id="KW-1185">Reference proteome</keyword>
<dbReference type="Proteomes" id="UP000694521">
    <property type="component" value="Unplaced"/>
</dbReference>
<evidence type="ECO:0000256" key="5">
    <source>
        <dbReference type="ARBA" id="ARBA00023136"/>
    </source>
</evidence>
<dbReference type="PANTHER" id="PTHR13869:SF3">
    <property type="entry name" value="SODIUM CHANNEL SUBUNIT BETA-2"/>
    <property type="match status" value="1"/>
</dbReference>
<comment type="subcellular location">
    <subcellularLocation>
        <location evidence="1">Membrane</location>
        <topology evidence="1">Single-pass type I membrane protein</topology>
    </subcellularLocation>
</comment>
<feature type="compositionally biased region" description="Pro residues" evidence="9">
    <location>
        <begin position="246"/>
        <end position="257"/>
    </location>
</feature>
<accession>A0A8B9IMK4</accession>
<feature type="region of interest" description="Disordered" evidence="9">
    <location>
        <begin position="1"/>
        <end position="31"/>
    </location>
</feature>
<proteinExistence type="predicted"/>
<dbReference type="InterPro" id="IPR013783">
    <property type="entry name" value="Ig-like_fold"/>
</dbReference>
<evidence type="ECO:0000259" key="11">
    <source>
        <dbReference type="PROSITE" id="PS50835"/>
    </source>
</evidence>
<dbReference type="PRINTS" id="PR00213">
    <property type="entry name" value="MYELINP0"/>
</dbReference>
<dbReference type="Ensembl" id="ENSACDT00005022344.1">
    <property type="protein sequence ID" value="ENSACDP00005018654.1"/>
    <property type="gene ID" value="ENSACDG00005013552.1"/>
</dbReference>
<evidence type="ECO:0000256" key="8">
    <source>
        <dbReference type="ARBA" id="ARBA00023319"/>
    </source>
</evidence>
<sequence>KAQAAGVIPAPWGAAGVPQPPQPSQLPPGLSVPPSCRHSIRAGCPLPAQGLAPWAELWVLPGGCWRCGELQGRGGRGSGAQPVRQASLPDLPAAPGADPVSVLQHGRAAGTALCPPPGEAEVLSQSFPAGEALPEPCGVGGALQPPGAGPGCRRAPCLEGNAVSAAINLPAAVALSPGADAASSPCTALPSLRQQSLVQAARSGLGLESAEFSAGAIGPRAAARRPGRACSSLCAEGRCQRRGWPPVVPRKPTPGWPQHPGGPEGLQGEPCAASPVQDGVGRWTFVAQFNSSASPLLFPVPAAAPSGLGMEVMAPATINALNGTSVKLSCTFNSCYKVENKQFSLNWTYQECKNCSEELFLQFRTKIMNKQLDRFGNRVEFTGNPTKYDVSFTLNNVQLEDEGTYNCYVLNPPDRQRGHASISLKVLTKEPPKRDSTVAVIVGASVGGFLAVVILVLMVVKCVRRKKQQRLNTDDQKTEEEGKTDGEGNPDEGTK</sequence>
<keyword evidence="8" id="KW-0393">Immunoglobulin domain</keyword>
<protein>
    <submittedName>
        <fullName evidence="12">Sodium voltage-gated channel beta subunit 2</fullName>
    </submittedName>
</protein>
<keyword evidence="6" id="KW-1015">Disulfide bond</keyword>
<dbReference type="AlphaFoldDB" id="A0A8B9IMK4"/>
<keyword evidence="5 10" id="KW-0472">Membrane</keyword>
<evidence type="ECO:0000256" key="2">
    <source>
        <dbReference type="ARBA" id="ARBA00022692"/>
    </source>
</evidence>
<dbReference type="SMART" id="SM00409">
    <property type="entry name" value="IG"/>
    <property type="match status" value="1"/>
</dbReference>
<feature type="domain" description="Ig-like" evidence="11">
    <location>
        <begin position="295"/>
        <end position="423"/>
    </location>
</feature>
<keyword evidence="2 10" id="KW-0812">Transmembrane</keyword>
<dbReference type="InterPro" id="IPR007110">
    <property type="entry name" value="Ig-like_dom"/>
</dbReference>
<evidence type="ECO:0000313" key="12">
    <source>
        <dbReference type="Ensembl" id="ENSACDP00005018654.1"/>
    </source>
</evidence>
<feature type="transmembrane region" description="Helical" evidence="10">
    <location>
        <begin position="438"/>
        <end position="460"/>
    </location>
</feature>